<gene>
    <name evidence="1" type="ORF">O181_066262</name>
</gene>
<dbReference type="AlphaFoldDB" id="A0A9Q3EYU3"/>
<evidence type="ECO:0000313" key="1">
    <source>
        <dbReference type="EMBL" id="MBW0526547.1"/>
    </source>
</evidence>
<reference evidence="1" key="1">
    <citation type="submission" date="2021-03" db="EMBL/GenBank/DDBJ databases">
        <title>Draft genome sequence of rust myrtle Austropuccinia psidii MF-1, a brazilian biotype.</title>
        <authorList>
            <person name="Quecine M.C."/>
            <person name="Pachon D.M.R."/>
            <person name="Bonatelli M.L."/>
            <person name="Correr F.H."/>
            <person name="Franceschini L.M."/>
            <person name="Leite T.F."/>
            <person name="Margarido G.R.A."/>
            <person name="Almeida C.A."/>
            <person name="Ferrarezi J.A."/>
            <person name="Labate C.A."/>
        </authorList>
    </citation>
    <scope>NUCLEOTIDE SEQUENCE</scope>
    <source>
        <strain evidence="1">MF-1</strain>
    </source>
</reference>
<comment type="caution">
    <text evidence="1">The sequence shown here is derived from an EMBL/GenBank/DDBJ whole genome shotgun (WGS) entry which is preliminary data.</text>
</comment>
<sequence>MAVTKLKTKRELVWKEMAIRNGQVDNRRIVRCAVPHRFSTLMTIKCVSGPGRVKTLVSSKTFCSDIQHRKSNQIDLLVGFYSLWNVPIRPQLKRRGGEAL</sequence>
<proteinExistence type="predicted"/>
<organism evidence="1 2">
    <name type="scientific">Austropuccinia psidii MF-1</name>
    <dbReference type="NCBI Taxonomy" id="1389203"/>
    <lineage>
        <taxon>Eukaryota</taxon>
        <taxon>Fungi</taxon>
        <taxon>Dikarya</taxon>
        <taxon>Basidiomycota</taxon>
        <taxon>Pucciniomycotina</taxon>
        <taxon>Pucciniomycetes</taxon>
        <taxon>Pucciniales</taxon>
        <taxon>Sphaerophragmiaceae</taxon>
        <taxon>Austropuccinia</taxon>
    </lineage>
</organism>
<accession>A0A9Q3EYU3</accession>
<name>A0A9Q3EYU3_9BASI</name>
<evidence type="ECO:0000313" key="2">
    <source>
        <dbReference type="Proteomes" id="UP000765509"/>
    </source>
</evidence>
<dbReference type="Proteomes" id="UP000765509">
    <property type="component" value="Unassembled WGS sequence"/>
</dbReference>
<keyword evidence="2" id="KW-1185">Reference proteome</keyword>
<protein>
    <submittedName>
        <fullName evidence="1">Uncharacterized protein</fullName>
    </submittedName>
</protein>
<dbReference type="EMBL" id="AVOT02032745">
    <property type="protein sequence ID" value="MBW0526547.1"/>
    <property type="molecule type" value="Genomic_DNA"/>
</dbReference>